<dbReference type="EMBL" id="APVG01000019">
    <property type="protein sequence ID" value="ENY72219.1"/>
    <property type="molecule type" value="Genomic_DNA"/>
</dbReference>
<reference evidence="3 4" key="1">
    <citation type="journal article" date="2013" name="Genome Announc.">
        <title>Draft Genome Sequence of the Aeromonas diversa Type Strain.</title>
        <authorList>
            <person name="Farfan M."/>
            <person name="Spataro N."/>
            <person name="Sanglas A."/>
            <person name="Albarral V."/>
            <person name="Loren J.G."/>
            <person name="Bosch E."/>
            <person name="Fuste M.C."/>
        </authorList>
    </citation>
    <scope>NUCLEOTIDE SEQUENCE [LARGE SCALE GENOMIC DNA]</scope>
    <source>
        <strain evidence="3 4">2478-85</strain>
    </source>
</reference>
<dbReference type="OrthoDB" id="9799367at2"/>
<evidence type="ECO:0000259" key="2">
    <source>
        <dbReference type="Pfam" id="PF00144"/>
    </source>
</evidence>
<dbReference type="Gene3D" id="3.40.710.10">
    <property type="entry name" value="DD-peptidase/beta-lactamase superfamily"/>
    <property type="match status" value="1"/>
</dbReference>
<organism evidence="3 4">
    <name type="scientific">Aeromonas diversa CDC 2478-85</name>
    <dbReference type="NCBI Taxonomy" id="1268237"/>
    <lineage>
        <taxon>Bacteria</taxon>
        <taxon>Pseudomonadati</taxon>
        <taxon>Pseudomonadota</taxon>
        <taxon>Gammaproteobacteria</taxon>
        <taxon>Aeromonadales</taxon>
        <taxon>Aeromonadaceae</taxon>
        <taxon>Aeromonas</taxon>
    </lineage>
</organism>
<dbReference type="Pfam" id="PF00144">
    <property type="entry name" value="Beta-lactamase"/>
    <property type="match status" value="1"/>
</dbReference>
<dbReference type="PATRIC" id="fig|1268237.3.peg.1754"/>
<sequence length="349" mass="39259">MNTEHAERLDAVFARLVRRPALHQAICRIESLDGHFIWQGSKGDVTFDSPFLIASITKLFTSACLFHCADQQRLSLDDPLLRYVEPELITGLCVHRGHDDSLRLTLADLLAQNSGMEDVYEKGGFKRRMLEGDFSYTLRDLCDETRRYAAPLPARHPHKAYYSDINFELLGAVLEKLTGEPLAQIYRRIIVDPLRLRDTRLATGQGPVPIVYAGDKALHTPHFLASGKASGGIISTARELMVFIRAFFGGRLFSLTNLGAEERARSLQFSMFPLRYNLGFMEFSLPRWLSLLAPLPRTMGHSGSTGSFAFYSPHKGYFIVGNLNQMLLPQLPFQLMARLLSPLPTRTAM</sequence>
<dbReference type="InterPro" id="IPR012338">
    <property type="entry name" value="Beta-lactam/transpept-like"/>
</dbReference>
<dbReference type="PANTHER" id="PTHR43283:SF11">
    <property type="entry name" value="BETA-LACTAMASE-RELATED DOMAIN-CONTAINING PROTEIN"/>
    <property type="match status" value="1"/>
</dbReference>
<keyword evidence="4" id="KW-1185">Reference proteome</keyword>
<name>N9U1H7_9GAMM</name>
<dbReference type="eggNOG" id="COG1680">
    <property type="taxonomic scope" value="Bacteria"/>
</dbReference>
<dbReference type="InterPro" id="IPR001466">
    <property type="entry name" value="Beta-lactam-related"/>
</dbReference>
<accession>N9U1H7</accession>
<evidence type="ECO:0000313" key="3">
    <source>
        <dbReference type="EMBL" id="ENY72219.1"/>
    </source>
</evidence>
<protein>
    <submittedName>
        <fullName evidence="3">Beta-lactamase</fullName>
    </submittedName>
</protein>
<dbReference type="AlphaFoldDB" id="N9U1H7"/>
<keyword evidence="1" id="KW-0378">Hydrolase</keyword>
<dbReference type="Proteomes" id="UP000023775">
    <property type="component" value="Unassembled WGS sequence"/>
</dbReference>
<comment type="caution">
    <text evidence="3">The sequence shown here is derived from an EMBL/GenBank/DDBJ whole genome shotgun (WGS) entry which is preliminary data.</text>
</comment>
<dbReference type="RefSeq" id="WP_005351952.1">
    <property type="nucleotide sequence ID" value="NZ_APVG01000019.1"/>
</dbReference>
<dbReference type="GO" id="GO:0016787">
    <property type="term" value="F:hydrolase activity"/>
    <property type="evidence" value="ECO:0007669"/>
    <property type="project" value="UniProtKB-KW"/>
</dbReference>
<proteinExistence type="predicted"/>
<gene>
    <name evidence="3" type="ORF">G114_08912</name>
</gene>
<dbReference type="PANTHER" id="PTHR43283">
    <property type="entry name" value="BETA-LACTAMASE-RELATED"/>
    <property type="match status" value="1"/>
</dbReference>
<evidence type="ECO:0000256" key="1">
    <source>
        <dbReference type="ARBA" id="ARBA00022801"/>
    </source>
</evidence>
<dbReference type="InterPro" id="IPR050789">
    <property type="entry name" value="Diverse_Enzym_Activities"/>
</dbReference>
<evidence type="ECO:0000313" key="4">
    <source>
        <dbReference type="Proteomes" id="UP000023775"/>
    </source>
</evidence>
<feature type="domain" description="Beta-lactamase-related" evidence="2">
    <location>
        <begin position="37"/>
        <end position="326"/>
    </location>
</feature>
<dbReference type="SUPFAM" id="SSF56601">
    <property type="entry name" value="beta-lactamase/transpeptidase-like"/>
    <property type="match status" value="1"/>
</dbReference>